<keyword evidence="1" id="KW-0808">Transferase</keyword>
<keyword evidence="1" id="KW-0695">RNA-directed DNA polymerase</keyword>
<name>A0A699J7M0_TANCI</name>
<comment type="caution">
    <text evidence="1">The sequence shown here is derived from an EMBL/GenBank/DDBJ whole genome shotgun (WGS) entry which is preliminary data.</text>
</comment>
<sequence>YSKVADAYIPLKTSKAGKKFAFVRFLNVENLERLIKNICTIWMGRFRLHANPVRFQREFRAPNTQPTKGIMGAVKNSFAYVLKSNTYYAPYVSSPAIVMDDSCLVEKDLSYSLIGKIKDINALSNLYVILADEGFDNITLSEDRLVWISVEGLPMITWNKNALAKIVSQWGSLSDVEDVFDASWPFKKVCVVTKPHTIINDKIKIIVKGKIYWIRVKELKAWTPDFNNEFYVSSSSDEDSVDGEDINLQQMKDLDHVSESSCMKQNVEFENHDNINKHGTQSVDPFGIYEILNKKKDQENLKEYLSGEGPIYPPGFTPNVGSDDVIGSDQHNANLHTNKEGFSSERSGNIRPFKLKSGGSILEVMEDLVEIGRTMGYNMEGCSKNIEAIVGFQRDSQEYFTHMIDSWEGECVILEDFNEVRSEHERFGSKMSKLDRFLVDEGLLMRFPSLSALCLDRHLFDHRAIIMRDFVVDYGPSPFRLFHSWFNKNGFDKLVEESWKNTSIVEANNIYLLRRKFQALKAAIKTWYKDNKQHSNESRQSIQLRISELEKLFDKGKSNDVLVNERTSLLKDIHDINARHSLDMA</sequence>
<gene>
    <name evidence="1" type="ORF">Tci_589430</name>
</gene>
<reference evidence="1" key="1">
    <citation type="journal article" date="2019" name="Sci. Rep.">
        <title>Draft genome of Tanacetum cinerariifolium, the natural source of mosquito coil.</title>
        <authorList>
            <person name="Yamashiro T."/>
            <person name="Shiraishi A."/>
            <person name="Satake H."/>
            <person name="Nakayama K."/>
        </authorList>
    </citation>
    <scope>NUCLEOTIDE SEQUENCE</scope>
</reference>
<protein>
    <submittedName>
        <fullName evidence="1">RNA-directed DNA polymerase, eukaryota, nucleotide-binding alpha-beta plait domain protein</fullName>
    </submittedName>
</protein>
<dbReference type="AlphaFoldDB" id="A0A699J7M0"/>
<feature type="non-terminal residue" evidence="1">
    <location>
        <position position="1"/>
    </location>
</feature>
<dbReference type="EMBL" id="BKCJ010380512">
    <property type="protein sequence ID" value="GFA17458.1"/>
    <property type="molecule type" value="Genomic_DNA"/>
</dbReference>
<accession>A0A699J7M0</accession>
<evidence type="ECO:0000313" key="1">
    <source>
        <dbReference type="EMBL" id="GFA17458.1"/>
    </source>
</evidence>
<proteinExistence type="predicted"/>
<keyword evidence="1" id="KW-0548">Nucleotidyltransferase</keyword>
<organism evidence="1">
    <name type="scientific">Tanacetum cinerariifolium</name>
    <name type="common">Dalmatian daisy</name>
    <name type="synonym">Chrysanthemum cinerariifolium</name>
    <dbReference type="NCBI Taxonomy" id="118510"/>
    <lineage>
        <taxon>Eukaryota</taxon>
        <taxon>Viridiplantae</taxon>
        <taxon>Streptophyta</taxon>
        <taxon>Embryophyta</taxon>
        <taxon>Tracheophyta</taxon>
        <taxon>Spermatophyta</taxon>
        <taxon>Magnoliopsida</taxon>
        <taxon>eudicotyledons</taxon>
        <taxon>Gunneridae</taxon>
        <taxon>Pentapetalae</taxon>
        <taxon>asterids</taxon>
        <taxon>campanulids</taxon>
        <taxon>Asterales</taxon>
        <taxon>Asteraceae</taxon>
        <taxon>Asteroideae</taxon>
        <taxon>Anthemideae</taxon>
        <taxon>Anthemidinae</taxon>
        <taxon>Tanacetum</taxon>
    </lineage>
</organism>
<dbReference type="GO" id="GO:0003964">
    <property type="term" value="F:RNA-directed DNA polymerase activity"/>
    <property type="evidence" value="ECO:0007669"/>
    <property type="project" value="UniProtKB-KW"/>
</dbReference>